<dbReference type="GO" id="GO:0016787">
    <property type="term" value="F:hydrolase activity"/>
    <property type="evidence" value="ECO:0007669"/>
    <property type="project" value="UniProtKB-KW"/>
</dbReference>
<dbReference type="Pfam" id="PF00561">
    <property type="entry name" value="Abhydrolase_1"/>
    <property type="match status" value="1"/>
</dbReference>
<name>A0A5B8V9S4_9BACT</name>
<dbReference type="SUPFAM" id="SSF53474">
    <property type="entry name" value="alpha/beta-Hydrolases"/>
    <property type="match status" value="1"/>
</dbReference>
<evidence type="ECO:0000259" key="2">
    <source>
        <dbReference type="Pfam" id="PF00561"/>
    </source>
</evidence>
<dbReference type="RefSeq" id="WP_147189480.1">
    <property type="nucleotide sequence ID" value="NZ_CP042435.1"/>
</dbReference>
<evidence type="ECO:0000313" key="4">
    <source>
        <dbReference type="Proteomes" id="UP000321533"/>
    </source>
</evidence>
<dbReference type="KEGG" id="pgin:FRZ67_10350"/>
<proteinExistence type="predicted"/>
<dbReference type="InterPro" id="IPR050266">
    <property type="entry name" value="AB_hydrolase_sf"/>
</dbReference>
<feature type="domain" description="AB hydrolase-1" evidence="2">
    <location>
        <begin position="3"/>
        <end position="152"/>
    </location>
</feature>
<keyword evidence="4" id="KW-1185">Reference proteome</keyword>
<dbReference type="AlphaFoldDB" id="A0A5B8V9S4"/>
<dbReference type="GO" id="GO:0016020">
    <property type="term" value="C:membrane"/>
    <property type="evidence" value="ECO:0007669"/>
    <property type="project" value="TreeGrafter"/>
</dbReference>
<accession>A0A5B8V9S4</accession>
<organism evidence="3 4">
    <name type="scientific">Panacibacter ginsenosidivorans</name>
    <dbReference type="NCBI Taxonomy" id="1813871"/>
    <lineage>
        <taxon>Bacteria</taxon>
        <taxon>Pseudomonadati</taxon>
        <taxon>Bacteroidota</taxon>
        <taxon>Chitinophagia</taxon>
        <taxon>Chitinophagales</taxon>
        <taxon>Chitinophagaceae</taxon>
        <taxon>Panacibacter</taxon>
    </lineage>
</organism>
<reference evidence="3 4" key="1">
    <citation type="journal article" date="2016" name="Int. J. Syst. Evol. Microbiol.">
        <title>Panacibacter ginsenosidivorans gen. nov., sp. nov., with ginsenoside converting activity isolated from soil of a ginseng field.</title>
        <authorList>
            <person name="Siddiqi M.Z."/>
            <person name="Muhammad Shafi S."/>
            <person name="Choi K.D."/>
            <person name="Im W.T."/>
        </authorList>
    </citation>
    <scope>NUCLEOTIDE SEQUENCE [LARGE SCALE GENOMIC DNA]</scope>
    <source>
        <strain evidence="3 4">Gsoil1550</strain>
    </source>
</reference>
<dbReference type="InterPro" id="IPR000073">
    <property type="entry name" value="AB_hydrolase_1"/>
</dbReference>
<protein>
    <submittedName>
        <fullName evidence="3">Alpha/beta hydrolase</fullName>
    </submittedName>
</protein>
<dbReference type="Proteomes" id="UP000321533">
    <property type="component" value="Chromosome"/>
</dbReference>
<dbReference type="EMBL" id="CP042435">
    <property type="protein sequence ID" value="QEC67673.1"/>
    <property type="molecule type" value="Genomic_DNA"/>
</dbReference>
<evidence type="ECO:0000256" key="1">
    <source>
        <dbReference type="ARBA" id="ARBA00022801"/>
    </source>
</evidence>
<dbReference type="PANTHER" id="PTHR43798:SF31">
    <property type="entry name" value="AB HYDROLASE SUPERFAMILY PROTEIN YCLE"/>
    <property type="match status" value="1"/>
</dbReference>
<evidence type="ECO:0000313" key="3">
    <source>
        <dbReference type="EMBL" id="QEC67673.1"/>
    </source>
</evidence>
<dbReference type="PANTHER" id="PTHR43798">
    <property type="entry name" value="MONOACYLGLYCEROL LIPASE"/>
    <property type="match status" value="1"/>
</dbReference>
<dbReference type="InterPro" id="IPR029058">
    <property type="entry name" value="AB_hydrolase_fold"/>
</dbReference>
<gene>
    <name evidence="3" type="ORF">FRZ67_10350</name>
</gene>
<sequence>MQHLLLLHGAFGAKDQFEPLTEKLKDDFIIHTLNFSAHGGTPIPGTSLSIELYAKDVLHYMLTQNIEQANIFGYSMGGYVAMYIAKHAADKVKKNVTLASKFHWDETIAAKEVKMLDAAAIELKVPAFAQQLAARHAPSDWKLLLQKTAEMMMNLGRNNTLSINDYNSIATSSLLMLGDRDKMVTLEETIAVYKNLPNAQLSVLPNTSHPIEQVDTDMLSYIIRNFLLH</sequence>
<dbReference type="OrthoDB" id="9791779at2"/>
<keyword evidence="1 3" id="KW-0378">Hydrolase</keyword>
<dbReference type="Gene3D" id="3.40.50.1820">
    <property type="entry name" value="alpha/beta hydrolase"/>
    <property type="match status" value="1"/>
</dbReference>